<proteinExistence type="predicted"/>
<feature type="region of interest" description="Disordered" evidence="1">
    <location>
        <begin position="93"/>
        <end position="126"/>
    </location>
</feature>
<dbReference type="Gene3D" id="2.40.50.140">
    <property type="entry name" value="Nucleic acid-binding proteins"/>
    <property type="match status" value="1"/>
</dbReference>
<organism evidence="3 4">
    <name type="scientific">Nakamurella flava</name>
    <dbReference type="NCBI Taxonomy" id="2576308"/>
    <lineage>
        <taxon>Bacteria</taxon>
        <taxon>Bacillati</taxon>
        <taxon>Actinomycetota</taxon>
        <taxon>Actinomycetes</taxon>
        <taxon>Nakamurellales</taxon>
        <taxon>Nakamurellaceae</taxon>
        <taxon>Nakamurella</taxon>
    </lineage>
</organism>
<dbReference type="InterPro" id="IPR011129">
    <property type="entry name" value="CSD"/>
</dbReference>
<dbReference type="Proteomes" id="UP000306985">
    <property type="component" value="Unassembled WGS sequence"/>
</dbReference>
<dbReference type="AlphaFoldDB" id="A0A4U6QFA4"/>
<dbReference type="SMART" id="SM00357">
    <property type="entry name" value="CSP"/>
    <property type="match status" value="1"/>
</dbReference>
<feature type="domain" description="CSD" evidence="2">
    <location>
        <begin position="1"/>
        <end position="73"/>
    </location>
</feature>
<dbReference type="PROSITE" id="PS51857">
    <property type="entry name" value="CSD_2"/>
    <property type="match status" value="1"/>
</dbReference>
<name>A0A4U6QFA4_9ACTN</name>
<evidence type="ECO:0000259" key="2">
    <source>
        <dbReference type="PROSITE" id="PS51857"/>
    </source>
</evidence>
<comment type="caution">
    <text evidence="3">The sequence shown here is derived from an EMBL/GenBank/DDBJ whole genome shotgun (WGS) entry which is preliminary data.</text>
</comment>
<reference evidence="3 4" key="1">
    <citation type="submission" date="2019-05" db="EMBL/GenBank/DDBJ databases">
        <title>Nakamurella sp. N5BH11, whole genome shotgun sequence.</title>
        <authorList>
            <person name="Tuo L."/>
        </authorList>
    </citation>
    <scope>NUCLEOTIDE SEQUENCE [LARGE SCALE GENOMIC DNA]</scope>
    <source>
        <strain evidence="3 4">N5BH11</strain>
    </source>
</reference>
<dbReference type="SUPFAM" id="SSF50249">
    <property type="entry name" value="Nucleic acid-binding proteins"/>
    <property type="match status" value="1"/>
</dbReference>
<protein>
    <submittedName>
        <fullName evidence="3">Cold shock domain-containing protein</fullName>
    </submittedName>
</protein>
<dbReference type="InterPro" id="IPR002059">
    <property type="entry name" value="CSP_DNA-bd"/>
</dbReference>
<evidence type="ECO:0000256" key="1">
    <source>
        <dbReference type="SAM" id="MobiDB-lite"/>
    </source>
</evidence>
<dbReference type="Pfam" id="PF00313">
    <property type="entry name" value="CSD"/>
    <property type="match status" value="1"/>
</dbReference>
<sequence>MARGVVKFFKAEKGWGAIASDELPAGTDAFVHFSHIEAAANTYRTLAAGDVVEFDFEVAQQDSFRCRATRARFLTPGPAPTLRRDGDRVAIVPAGTPDTPLLPKTTHRPGAKPDAADIDPVATTDS</sequence>
<gene>
    <name evidence="3" type="ORF">FDO65_15370</name>
</gene>
<evidence type="ECO:0000313" key="4">
    <source>
        <dbReference type="Proteomes" id="UP000306985"/>
    </source>
</evidence>
<dbReference type="GO" id="GO:0003676">
    <property type="term" value="F:nucleic acid binding"/>
    <property type="evidence" value="ECO:0007669"/>
    <property type="project" value="InterPro"/>
</dbReference>
<dbReference type="OrthoDB" id="5195005at2"/>
<evidence type="ECO:0000313" key="3">
    <source>
        <dbReference type="EMBL" id="TKV58873.1"/>
    </source>
</evidence>
<keyword evidence="4" id="KW-1185">Reference proteome</keyword>
<accession>A0A4U6QFA4</accession>
<dbReference type="EMBL" id="SZZH01000003">
    <property type="protein sequence ID" value="TKV58873.1"/>
    <property type="molecule type" value="Genomic_DNA"/>
</dbReference>
<dbReference type="InterPro" id="IPR012340">
    <property type="entry name" value="NA-bd_OB-fold"/>
</dbReference>
<dbReference type="RefSeq" id="WP_137450533.1">
    <property type="nucleotide sequence ID" value="NZ_SZZH01000003.1"/>
</dbReference>